<organism evidence="1 2">
    <name type="scientific">Melastoma candidum</name>
    <dbReference type="NCBI Taxonomy" id="119954"/>
    <lineage>
        <taxon>Eukaryota</taxon>
        <taxon>Viridiplantae</taxon>
        <taxon>Streptophyta</taxon>
        <taxon>Embryophyta</taxon>
        <taxon>Tracheophyta</taxon>
        <taxon>Spermatophyta</taxon>
        <taxon>Magnoliopsida</taxon>
        <taxon>eudicotyledons</taxon>
        <taxon>Gunneridae</taxon>
        <taxon>Pentapetalae</taxon>
        <taxon>rosids</taxon>
        <taxon>malvids</taxon>
        <taxon>Myrtales</taxon>
        <taxon>Melastomataceae</taxon>
        <taxon>Melastomatoideae</taxon>
        <taxon>Melastomateae</taxon>
        <taxon>Melastoma</taxon>
    </lineage>
</organism>
<comment type="caution">
    <text evidence="1">The sequence shown here is derived from an EMBL/GenBank/DDBJ whole genome shotgun (WGS) entry which is preliminary data.</text>
</comment>
<keyword evidence="2" id="KW-1185">Reference proteome</keyword>
<dbReference type="EMBL" id="CM042886">
    <property type="protein sequence ID" value="KAI4339475.1"/>
    <property type="molecule type" value="Genomic_DNA"/>
</dbReference>
<dbReference type="Proteomes" id="UP001057402">
    <property type="component" value="Chromosome 7"/>
</dbReference>
<protein>
    <submittedName>
        <fullName evidence="1">Uncharacterized protein</fullName>
    </submittedName>
</protein>
<sequence length="218" mass="23648">METKLTILVAGLLQAMGFLLLVLLLLKPCNSYVLSEDEWQSATATHSKEAEGGSLITGGACGYGDLHKSSYGKYSAGLSTMLFNRGSACGACFEVRCVDHIRWCLPGSPSVVLTATDFCPPNYGLSSAYGGWCNFPQKHFEMSETAFSKIAVGKADFVPVQYRRVSCLRAGGLRFTDPTKNYQKRYLNDSANKEHIDSKAFKSSAIKGLDLSSIASEL</sequence>
<reference evidence="2" key="1">
    <citation type="journal article" date="2023" name="Front. Plant Sci.">
        <title>Chromosomal-level genome assembly of Melastoma candidum provides insights into trichome evolution.</title>
        <authorList>
            <person name="Zhong Y."/>
            <person name="Wu W."/>
            <person name="Sun C."/>
            <person name="Zou P."/>
            <person name="Liu Y."/>
            <person name="Dai S."/>
            <person name="Zhou R."/>
        </authorList>
    </citation>
    <scope>NUCLEOTIDE SEQUENCE [LARGE SCALE GENOMIC DNA]</scope>
</reference>
<proteinExistence type="predicted"/>
<evidence type="ECO:0000313" key="2">
    <source>
        <dbReference type="Proteomes" id="UP001057402"/>
    </source>
</evidence>
<accession>A0ACB9NS86</accession>
<name>A0ACB9NS86_9MYRT</name>
<gene>
    <name evidence="1" type="ORF">MLD38_024417</name>
</gene>
<evidence type="ECO:0000313" key="1">
    <source>
        <dbReference type="EMBL" id="KAI4339475.1"/>
    </source>
</evidence>